<dbReference type="Gene3D" id="4.10.1250.10">
    <property type="entry name" value="Aminomethyltransferase fragment"/>
    <property type="match status" value="1"/>
</dbReference>
<dbReference type="NCBIfam" id="NF010093">
    <property type="entry name" value="PRK13579.1"/>
    <property type="match status" value="1"/>
</dbReference>
<dbReference type="Gene3D" id="3.30.70.1400">
    <property type="entry name" value="Aminomethyltransferase beta-barrel domains"/>
    <property type="match status" value="1"/>
</dbReference>
<evidence type="ECO:0000256" key="2">
    <source>
        <dbReference type="ARBA" id="ARBA00012616"/>
    </source>
</evidence>
<dbReference type="InterPro" id="IPR028896">
    <property type="entry name" value="GcvT/YgfZ/DmdA"/>
</dbReference>
<dbReference type="EMBL" id="JBOK01000001">
    <property type="protein sequence ID" value="EXU81922.1"/>
    <property type="molecule type" value="Genomic_DNA"/>
</dbReference>
<dbReference type="SUPFAM" id="SSF103025">
    <property type="entry name" value="Folate-binding domain"/>
    <property type="match status" value="1"/>
</dbReference>
<dbReference type="Pfam" id="PF01571">
    <property type="entry name" value="GCV_T"/>
    <property type="match status" value="1"/>
</dbReference>
<dbReference type="Gene3D" id="2.40.30.110">
    <property type="entry name" value="Aminomethyltransferase beta-barrel domains"/>
    <property type="match status" value="1"/>
</dbReference>
<dbReference type="PANTHER" id="PTHR43757:SF2">
    <property type="entry name" value="AMINOMETHYLTRANSFERASE, MITOCHONDRIAL"/>
    <property type="match status" value="1"/>
</dbReference>
<dbReference type="Pfam" id="PF08669">
    <property type="entry name" value="GCV_T_C"/>
    <property type="match status" value="1"/>
</dbReference>
<name>A0A014QF87_9BURK</name>
<dbReference type="RefSeq" id="WP_043378070.1">
    <property type="nucleotide sequence ID" value="NZ_JBOK01000001.1"/>
</dbReference>
<proteinExistence type="inferred from homology"/>
<evidence type="ECO:0000259" key="8">
    <source>
        <dbReference type="Pfam" id="PF01571"/>
    </source>
</evidence>
<gene>
    <name evidence="10" type="primary">gcvT</name>
    <name evidence="10" type="ORF">AX13_01320</name>
</gene>
<dbReference type="PIRSF" id="PIRSF006487">
    <property type="entry name" value="GcvT"/>
    <property type="match status" value="1"/>
</dbReference>
<evidence type="ECO:0000256" key="7">
    <source>
        <dbReference type="PIRSR" id="PIRSR006487-1"/>
    </source>
</evidence>
<dbReference type="PATRIC" id="fig|1457173.3.peg.270"/>
<comment type="caution">
    <text evidence="10">The sequence shown here is derived from an EMBL/GenBank/DDBJ whole genome shotgun (WGS) entry which is preliminary data.</text>
</comment>
<evidence type="ECO:0000256" key="3">
    <source>
        <dbReference type="ARBA" id="ARBA00022576"/>
    </source>
</evidence>
<comment type="catalytic activity">
    <reaction evidence="6">
        <text>N(6)-[(R)-S(8)-aminomethyldihydrolipoyl]-L-lysyl-[protein] + (6S)-5,6,7,8-tetrahydrofolate = N(6)-[(R)-dihydrolipoyl]-L-lysyl-[protein] + (6R)-5,10-methylene-5,6,7,8-tetrahydrofolate + NH4(+)</text>
        <dbReference type="Rhea" id="RHEA:16945"/>
        <dbReference type="Rhea" id="RHEA-COMP:10475"/>
        <dbReference type="Rhea" id="RHEA-COMP:10492"/>
        <dbReference type="ChEBI" id="CHEBI:15636"/>
        <dbReference type="ChEBI" id="CHEBI:28938"/>
        <dbReference type="ChEBI" id="CHEBI:57453"/>
        <dbReference type="ChEBI" id="CHEBI:83100"/>
        <dbReference type="ChEBI" id="CHEBI:83143"/>
        <dbReference type="EC" id="2.1.2.10"/>
    </reaction>
</comment>
<evidence type="ECO:0000256" key="5">
    <source>
        <dbReference type="ARBA" id="ARBA00031395"/>
    </source>
</evidence>
<dbReference type="InterPro" id="IPR006223">
    <property type="entry name" value="GcvT"/>
</dbReference>
<dbReference type="GO" id="GO:0005960">
    <property type="term" value="C:glycine cleavage complex"/>
    <property type="evidence" value="ECO:0007669"/>
    <property type="project" value="InterPro"/>
</dbReference>
<dbReference type="SUPFAM" id="SSF101790">
    <property type="entry name" value="Aminomethyltransferase beta-barrel domain"/>
    <property type="match status" value="1"/>
</dbReference>
<dbReference type="AlphaFoldDB" id="A0A014QF87"/>
<sequence length="379" mass="40646">MTTVPPTEAPALHTPLHALHLELGARMVRFAGYAMPVQYPAGLLAEHKHTREKVSLFDVSHMGQISVSGPSAAAALEQVLPIDVMDLGLHRQRYALLLAEDGGILDDLMVINRGQDYLLIVNAARKHEDLAWLQTHIGHECQVQPLPEMALLALQGPQAAAVLQRPVPATGPLLFMQGTPFDFKDARGYITRSGYTGEDGFEISIPASHADALARWLLKQPGVLPAGLGARNSLRLEAGLCLYGTDMDQRTTPTQAALNWSIPKVRRTGGQRAGGFIGADVVLPQIEGQAPVAGVRVGLHAMERIPVRDGSPLHRPGGIAVGQVTSGLLSPSTDRPIAMGYVPPDCAAHGTRLDALVRGKPVPMEVIPLPFIGTRYRKS</sequence>
<dbReference type="InterPro" id="IPR029043">
    <property type="entry name" value="GcvT/YgfZ_C"/>
</dbReference>
<evidence type="ECO:0000256" key="6">
    <source>
        <dbReference type="ARBA" id="ARBA00047665"/>
    </source>
</evidence>
<dbReference type="InterPro" id="IPR027266">
    <property type="entry name" value="TrmE/GcvT-like"/>
</dbReference>
<evidence type="ECO:0000256" key="1">
    <source>
        <dbReference type="ARBA" id="ARBA00008609"/>
    </source>
</evidence>
<protein>
    <recommendedName>
        <fullName evidence="2">aminomethyltransferase</fullName>
        <ecNumber evidence="2">2.1.2.10</ecNumber>
    </recommendedName>
    <alternativeName>
        <fullName evidence="5">Glycine cleavage system T protein</fullName>
    </alternativeName>
</protein>
<dbReference type="GO" id="GO:0006546">
    <property type="term" value="P:glycine catabolic process"/>
    <property type="evidence" value="ECO:0007669"/>
    <property type="project" value="InterPro"/>
</dbReference>
<comment type="similarity">
    <text evidence="1">Belongs to the GcvT family.</text>
</comment>
<accession>A0A014QF87</accession>
<organism evidence="10 11">
    <name type="scientific">Comamonas aquatica DA1877</name>
    <dbReference type="NCBI Taxonomy" id="1457173"/>
    <lineage>
        <taxon>Bacteria</taxon>
        <taxon>Pseudomonadati</taxon>
        <taxon>Pseudomonadota</taxon>
        <taxon>Betaproteobacteria</taxon>
        <taxon>Burkholderiales</taxon>
        <taxon>Comamonadaceae</taxon>
        <taxon>Comamonas</taxon>
    </lineage>
</organism>
<evidence type="ECO:0000313" key="11">
    <source>
        <dbReference type="Proteomes" id="UP000020766"/>
    </source>
</evidence>
<dbReference type="GO" id="GO:0004047">
    <property type="term" value="F:aminomethyltransferase activity"/>
    <property type="evidence" value="ECO:0007669"/>
    <property type="project" value="UniProtKB-EC"/>
</dbReference>
<keyword evidence="4 10" id="KW-0808">Transferase</keyword>
<dbReference type="NCBIfam" id="TIGR00528">
    <property type="entry name" value="gcvT"/>
    <property type="match status" value="1"/>
</dbReference>
<dbReference type="EC" id="2.1.2.10" evidence="2"/>
<dbReference type="GeneID" id="74938123"/>
<evidence type="ECO:0000313" key="10">
    <source>
        <dbReference type="EMBL" id="EXU81922.1"/>
    </source>
</evidence>
<dbReference type="Gene3D" id="3.30.1360.120">
    <property type="entry name" value="Probable tRNA modification gtpase trme, domain 1"/>
    <property type="match status" value="1"/>
</dbReference>
<dbReference type="STRING" id="225991.MA05_09250"/>
<dbReference type="InterPro" id="IPR013977">
    <property type="entry name" value="GcvT_C"/>
</dbReference>
<dbReference type="InterPro" id="IPR006222">
    <property type="entry name" value="GCVT_N"/>
</dbReference>
<keyword evidence="3" id="KW-0032">Aminotransferase</keyword>
<feature type="domain" description="Aminomethyltransferase C-terminal" evidence="9">
    <location>
        <begin position="297"/>
        <end position="371"/>
    </location>
</feature>
<dbReference type="GO" id="GO:0008483">
    <property type="term" value="F:transaminase activity"/>
    <property type="evidence" value="ECO:0007669"/>
    <property type="project" value="UniProtKB-KW"/>
</dbReference>
<dbReference type="Proteomes" id="UP000020766">
    <property type="component" value="Unassembled WGS sequence"/>
</dbReference>
<dbReference type="PANTHER" id="PTHR43757">
    <property type="entry name" value="AMINOMETHYLTRANSFERASE"/>
    <property type="match status" value="1"/>
</dbReference>
<feature type="domain" description="GCVT N-terminal" evidence="8">
    <location>
        <begin position="16"/>
        <end position="262"/>
    </location>
</feature>
<dbReference type="NCBIfam" id="NF001567">
    <property type="entry name" value="PRK00389.1"/>
    <property type="match status" value="1"/>
</dbReference>
<keyword evidence="11" id="KW-1185">Reference proteome</keyword>
<feature type="binding site" evidence="7">
    <location>
        <position position="202"/>
    </location>
    <ligand>
        <name>substrate</name>
    </ligand>
</feature>
<reference evidence="10 11" key="1">
    <citation type="submission" date="2014-01" db="EMBL/GenBank/DDBJ databases">
        <title>Interspecies Systems Biology Uncovers Metabolites Affecting C. elegans Gene Expression and Life History Traits.</title>
        <authorList>
            <person name="Watson E."/>
            <person name="Macneil L.T."/>
            <person name="Ritter A.D."/>
            <person name="Yilmaz L.S."/>
            <person name="Rosebrock A.P."/>
            <person name="Caudy A.A."/>
            <person name="Walhout A.J."/>
        </authorList>
    </citation>
    <scope>NUCLEOTIDE SEQUENCE [LARGE SCALE GENOMIC DNA]</scope>
    <source>
        <strain evidence="10 11">DA1877</strain>
    </source>
</reference>
<evidence type="ECO:0000256" key="4">
    <source>
        <dbReference type="ARBA" id="ARBA00022679"/>
    </source>
</evidence>
<evidence type="ECO:0000259" key="9">
    <source>
        <dbReference type="Pfam" id="PF08669"/>
    </source>
</evidence>